<protein>
    <submittedName>
        <fullName evidence="1">Uncharacterized protein</fullName>
    </submittedName>
</protein>
<evidence type="ECO:0000313" key="2">
    <source>
        <dbReference type="Proteomes" id="UP000655830"/>
    </source>
</evidence>
<evidence type="ECO:0000313" key="1">
    <source>
        <dbReference type="EMBL" id="MBC8579954.1"/>
    </source>
</evidence>
<dbReference type="Proteomes" id="UP000655830">
    <property type="component" value="Unassembled WGS sequence"/>
</dbReference>
<comment type="caution">
    <text evidence="1">The sequence shown here is derived from an EMBL/GenBank/DDBJ whole genome shotgun (WGS) entry which is preliminary data.</text>
</comment>
<reference evidence="1" key="1">
    <citation type="submission" date="2020-08" db="EMBL/GenBank/DDBJ databases">
        <title>Genome public.</title>
        <authorList>
            <person name="Liu C."/>
            <person name="Sun Q."/>
        </authorList>
    </citation>
    <scope>NUCLEOTIDE SEQUENCE</scope>
    <source>
        <strain evidence="1">NSJ-12</strain>
    </source>
</reference>
<sequence length="127" mass="14898">MEELTKEEKDQYIRDMIKNLIHDQTAFNINRWGSMSNYHEMWGLALEESEEAKEQLAWVTRYKEDTWKMIKNNEPIGDIHYSLQVIIGNIELAIQELIHEAAVYKRALDTMKNAPVADQSKTDADKK</sequence>
<accession>A0A926IEI4</accession>
<proteinExistence type="predicted"/>
<gene>
    <name evidence="1" type="ORF">H8718_10495</name>
</gene>
<organism evidence="1 2">
    <name type="scientific">Zhenhengia yiwuensis</name>
    <dbReference type="NCBI Taxonomy" id="2763666"/>
    <lineage>
        <taxon>Bacteria</taxon>
        <taxon>Bacillati</taxon>
        <taxon>Bacillota</taxon>
        <taxon>Clostridia</taxon>
        <taxon>Lachnospirales</taxon>
        <taxon>Lachnospiraceae</taxon>
        <taxon>Zhenhengia</taxon>
    </lineage>
</organism>
<dbReference type="AlphaFoldDB" id="A0A926IEI4"/>
<keyword evidence="2" id="KW-1185">Reference proteome</keyword>
<dbReference type="RefSeq" id="WP_249332851.1">
    <property type="nucleotide sequence ID" value="NZ_JACRSY010000015.1"/>
</dbReference>
<dbReference type="EMBL" id="JACRSY010000015">
    <property type="protein sequence ID" value="MBC8579954.1"/>
    <property type="molecule type" value="Genomic_DNA"/>
</dbReference>
<name>A0A926IEI4_9FIRM</name>